<feature type="region of interest" description="Disordered" evidence="1">
    <location>
        <begin position="399"/>
        <end position="432"/>
    </location>
</feature>
<sequence length="493" mass="57025">MPDDNDVPEWRRQTFKEKIAENEAALDCMKADIRALENKRYELLEGMNNTSRIMTVLSTEILSEIFMAACADSDDEDHTPRQAWRRIAWSTPRLWSRRYDTQKVLLADWIKRGGICPLELCFKTSCYDHYWQPPSDSFLDFLMTTTHRWTKFNSTLRYSGEPFLTKWNFRSATPQLRTLAISDVIPRPQLGINWSCLIDLHVEFSLNFLPSIEILSFMPSLENLTCRVIGYEADFNPSSVATPDLRQLSSLTVHGHLGPVVNLLNLITTPKLCKLYINFYPNSNITTVQILWTTDIINLIQRSSCKLIELSLDQRNITDEGHMWEMLRKISSLMIFSLHCPPQSFTLSNRTLNRLNFEMGKNSRQECLPNLKTFAYRGDISFDLKAMLRLLVSRRRPTSHIPVEKDPNERSSSSLDDAISTQSKKSEDPFKTLESESDLSINITYQNLSWFQRQDPNDMWDFVKKATAYAADGVSLHLNWEKADDDSDDDESE</sequence>
<reference evidence="2" key="1">
    <citation type="submission" date="2020-11" db="EMBL/GenBank/DDBJ databases">
        <authorList>
            <consortium name="DOE Joint Genome Institute"/>
            <person name="Ahrendt S."/>
            <person name="Riley R."/>
            <person name="Andreopoulos W."/>
            <person name="LaButti K."/>
            <person name="Pangilinan J."/>
            <person name="Ruiz-duenas F.J."/>
            <person name="Barrasa J.M."/>
            <person name="Sanchez-Garcia M."/>
            <person name="Camarero S."/>
            <person name="Miyauchi S."/>
            <person name="Serrano A."/>
            <person name="Linde D."/>
            <person name="Babiker R."/>
            <person name="Drula E."/>
            <person name="Ayuso-Fernandez I."/>
            <person name="Pacheco R."/>
            <person name="Padilla G."/>
            <person name="Ferreira P."/>
            <person name="Barriuso J."/>
            <person name="Kellner H."/>
            <person name="Castanera R."/>
            <person name="Alfaro M."/>
            <person name="Ramirez L."/>
            <person name="Pisabarro A.G."/>
            <person name="Kuo A."/>
            <person name="Tritt A."/>
            <person name="Lipzen A."/>
            <person name="He G."/>
            <person name="Yan M."/>
            <person name="Ng V."/>
            <person name="Cullen D."/>
            <person name="Martin F."/>
            <person name="Rosso M.-N."/>
            <person name="Henrissat B."/>
            <person name="Hibbett D."/>
            <person name="Martinez A.T."/>
            <person name="Grigoriev I.V."/>
        </authorList>
    </citation>
    <scope>NUCLEOTIDE SEQUENCE</scope>
    <source>
        <strain evidence="2">AH 44721</strain>
    </source>
</reference>
<keyword evidence="3" id="KW-1185">Reference proteome</keyword>
<feature type="compositionally biased region" description="Polar residues" evidence="1">
    <location>
        <begin position="410"/>
        <end position="423"/>
    </location>
</feature>
<dbReference type="AlphaFoldDB" id="A0A9P5NNA7"/>
<comment type="caution">
    <text evidence="2">The sequence shown here is derived from an EMBL/GenBank/DDBJ whole genome shotgun (WGS) entry which is preliminary data.</text>
</comment>
<dbReference type="Proteomes" id="UP000724874">
    <property type="component" value="Unassembled WGS sequence"/>
</dbReference>
<dbReference type="EMBL" id="JADNYJ010000060">
    <property type="protein sequence ID" value="KAF8895851.1"/>
    <property type="molecule type" value="Genomic_DNA"/>
</dbReference>
<proteinExistence type="predicted"/>
<organism evidence="2 3">
    <name type="scientific">Gymnopilus junonius</name>
    <name type="common">Spectacular rustgill mushroom</name>
    <name type="synonym">Gymnopilus spectabilis subsp. junonius</name>
    <dbReference type="NCBI Taxonomy" id="109634"/>
    <lineage>
        <taxon>Eukaryota</taxon>
        <taxon>Fungi</taxon>
        <taxon>Dikarya</taxon>
        <taxon>Basidiomycota</taxon>
        <taxon>Agaricomycotina</taxon>
        <taxon>Agaricomycetes</taxon>
        <taxon>Agaricomycetidae</taxon>
        <taxon>Agaricales</taxon>
        <taxon>Agaricineae</taxon>
        <taxon>Hymenogastraceae</taxon>
        <taxon>Gymnopilus</taxon>
    </lineage>
</organism>
<evidence type="ECO:0000313" key="2">
    <source>
        <dbReference type="EMBL" id="KAF8895851.1"/>
    </source>
</evidence>
<accession>A0A9P5NNA7</accession>
<evidence type="ECO:0008006" key="4">
    <source>
        <dbReference type="Google" id="ProtNLM"/>
    </source>
</evidence>
<protein>
    <recommendedName>
        <fullName evidence="4">F-box domain-containing protein</fullName>
    </recommendedName>
</protein>
<name>A0A9P5NNA7_GYMJU</name>
<gene>
    <name evidence="2" type="ORF">CPB84DRAFT_1781965</name>
</gene>
<dbReference type="OrthoDB" id="2845495at2759"/>
<evidence type="ECO:0000313" key="3">
    <source>
        <dbReference type="Proteomes" id="UP000724874"/>
    </source>
</evidence>
<evidence type="ECO:0000256" key="1">
    <source>
        <dbReference type="SAM" id="MobiDB-lite"/>
    </source>
</evidence>